<gene>
    <name evidence="3" type="ORF">SD70_31380</name>
</gene>
<accession>A0ABR5A6V6</accession>
<dbReference type="RefSeq" id="WP_041052537.1">
    <property type="nucleotide sequence ID" value="NZ_JXAK01000105.1"/>
</dbReference>
<dbReference type="InterPro" id="IPR011008">
    <property type="entry name" value="Dimeric_a/b-barrel"/>
</dbReference>
<proteinExistence type="inferred from homology"/>
<keyword evidence="4" id="KW-1185">Reference proteome</keyword>
<reference evidence="3 4" key="1">
    <citation type="submission" date="2014-12" db="EMBL/GenBank/DDBJ databases">
        <title>Draft genome sequence of Paenibacillus kamchatkensis strain B-2647.</title>
        <authorList>
            <person name="Karlyshev A.V."/>
            <person name="Kudryashova E.B."/>
        </authorList>
    </citation>
    <scope>NUCLEOTIDE SEQUENCE [LARGE SCALE GENOMIC DNA]</scope>
    <source>
        <strain evidence="3 4">VKM B-2647</strain>
    </source>
</reference>
<dbReference type="EMBL" id="JXAK01000105">
    <property type="protein sequence ID" value="KIL36748.1"/>
    <property type="molecule type" value="Genomic_DNA"/>
</dbReference>
<dbReference type="Gene3D" id="3.30.70.1060">
    <property type="entry name" value="Dimeric alpha+beta barrel"/>
    <property type="match status" value="1"/>
</dbReference>
<dbReference type="SUPFAM" id="SSF54909">
    <property type="entry name" value="Dimeric alpha+beta barrel"/>
    <property type="match status" value="1"/>
</dbReference>
<evidence type="ECO:0000256" key="1">
    <source>
        <dbReference type="ARBA" id="ARBA00007689"/>
    </source>
</evidence>
<comment type="caution">
    <text evidence="3">The sequence shown here is derived from an EMBL/GenBank/DDBJ whole genome shotgun (WGS) entry which is preliminary data.</text>
</comment>
<evidence type="ECO:0000313" key="4">
    <source>
        <dbReference type="Proteomes" id="UP000031967"/>
    </source>
</evidence>
<evidence type="ECO:0000313" key="3">
    <source>
        <dbReference type="EMBL" id="KIL36748.1"/>
    </source>
</evidence>
<comment type="similarity">
    <text evidence="1">Belongs to the YciI family.</text>
</comment>
<feature type="domain" description="YCII-related" evidence="2">
    <location>
        <begin position="1"/>
        <end position="104"/>
    </location>
</feature>
<dbReference type="InterPro" id="IPR005545">
    <property type="entry name" value="YCII"/>
</dbReference>
<sequence length="111" mass="12277">MVYLCFALRTDPERQKEYWATWPHYVKALYDAGIVVAGAGLQPPETATTLRLRREGGPQVQDGPVADTKEQLGGLFVIDVPDLDTALEWVARCSIPAGRVVEVRPNLTQRG</sequence>
<dbReference type="PANTHER" id="PTHR35174">
    <property type="entry name" value="BLL7171 PROTEIN-RELATED"/>
    <property type="match status" value="1"/>
</dbReference>
<name>A0ABR5A6V6_9BACL</name>
<dbReference type="Proteomes" id="UP000031967">
    <property type="component" value="Unassembled WGS sequence"/>
</dbReference>
<dbReference type="Pfam" id="PF03795">
    <property type="entry name" value="YCII"/>
    <property type="match status" value="1"/>
</dbReference>
<organism evidence="3 4">
    <name type="scientific">Gordoniibacillus kamchatkensis</name>
    <dbReference type="NCBI Taxonomy" id="1590651"/>
    <lineage>
        <taxon>Bacteria</taxon>
        <taxon>Bacillati</taxon>
        <taxon>Bacillota</taxon>
        <taxon>Bacilli</taxon>
        <taxon>Bacillales</taxon>
        <taxon>Paenibacillaceae</taxon>
        <taxon>Gordoniibacillus</taxon>
    </lineage>
</organism>
<dbReference type="PANTHER" id="PTHR35174:SF3">
    <property type="entry name" value="BLL7171 PROTEIN"/>
    <property type="match status" value="1"/>
</dbReference>
<evidence type="ECO:0000259" key="2">
    <source>
        <dbReference type="Pfam" id="PF03795"/>
    </source>
</evidence>
<protein>
    <submittedName>
        <fullName evidence="3">Dgpfaetke family protein</fullName>
    </submittedName>
</protein>